<keyword evidence="8" id="KW-0597">Phosphoprotein</keyword>
<feature type="coiled-coil region" evidence="18">
    <location>
        <begin position="978"/>
        <end position="1019"/>
    </location>
</feature>
<dbReference type="GO" id="GO:0072659">
    <property type="term" value="P:protein localization to plasma membrane"/>
    <property type="evidence" value="ECO:0007669"/>
    <property type="project" value="UniProtKB-ARBA"/>
</dbReference>
<dbReference type="GO" id="GO:0005200">
    <property type="term" value="F:structural constituent of cytoskeleton"/>
    <property type="evidence" value="ECO:0007669"/>
    <property type="project" value="UniProtKB-UniRule"/>
</dbReference>
<dbReference type="Pfam" id="PF00307">
    <property type="entry name" value="CH"/>
    <property type="match status" value="2"/>
</dbReference>
<feature type="domain" description="Calponin-homology (CH)" evidence="20">
    <location>
        <begin position="41"/>
        <end position="145"/>
    </location>
</feature>
<keyword evidence="14 17" id="KW-0206">Cytoskeleton</keyword>
<evidence type="ECO:0000256" key="6">
    <source>
        <dbReference type="ARBA" id="ARBA00022475"/>
    </source>
</evidence>
<feature type="compositionally biased region" description="Polar residues" evidence="19">
    <location>
        <begin position="2102"/>
        <end position="2117"/>
    </location>
</feature>
<dbReference type="GO" id="GO:0005516">
    <property type="term" value="F:calmodulin binding"/>
    <property type="evidence" value="ECO:0007669"/>
    <property type="project" value="UniProtKB-KW"/>
</dbReference>
<dbReference type="GO" id="GO:0005634">
    <property type="term" value="C:nucleus"/>
    <property type="evidence" value="ECO:0007669"/>
    <property type="project" value="UniProtKB-ARBA"/>
</dbReference>
<dbReference type="FunFam" id="1.20.58.60:FF:000011">
    <property type="entry name" value="Spectrin beta chain"/>
    <property type="match status" value="1"/>
</dbReference>
<dbReference type="FunFam" id="1.10.418.10:FF:000003">
    <property type="entry name" value="Spectrin beta chain"/>
    <property type="match status" value="1"/>
</dbReference>
<reference evidence="22" key="1">
    <citation type="submission" date="2025-08" db="UniProtKB">
        <authorList>
            <consortium name="RefSeq"/>
        </authorList>
    </citation>
    <scope>IDENTIFICATION</scope>
    <source>
        <tissue evidence="22">Spleen</tissue>
    </source>
</reference>
<dbReference type="Pfam" id="PF00435">
    <property type="entry name" value="Spectrin"/>
    <property type="match status" value="17"/>
</dbReference>
<dbReference type="SMART" id="SM00150">
    <property type="entry name" value="SPEC"/>
    <property type="match status" value="17"/>
</dbReference>
<dbReference type="FunFam" id="1.20.58.60:FF:000059">
    <property type="entry name" value="Spectrin beta chain"/>
    <property type="match status" value="1"/>
</dbReference>
<keyword evidence="6" id="KW-1003">Cell membrane</keyword>
<feature type="compositionally biased region" description="Polar residues" evidence="19">
    <location>
        <begin position="2129"/>
        <end position="2154"/>
    </location>
</feature>
<evidence type="ECO:0000256" key="11">
    <source>
        <dbReference type="ARBA" id="ARBA00023136"/>
    </source>
</evidence>
<feature type="region of interest" description="Disordered" evidence="19">
    <location>
        <begin position="2075"/>
        <end position="2154"/>
    </location>
</feature>
<dbReference type="PROSITE" id="PS00019">
    <property type="entry name" value="ACTININ_1"/>
    <property type="match status" value="1"/>
</dbReference>
<evidence type="ECO:0000256" key="8">
    <source>
        <dbReference type="ARBA" id="ARBA00022553"/>
    </source>
</evidence>
<dbReference type="GO" id="GO:0005886">
    <property type="term" value="C:plasma membrane"/>
    <property type="evidence" value="ECO:0007669"/>
    <property type="project" value="UniProtKB-SubCell"/>
</dbReference>
<evidence type="ECO:0000256" key="14">
    <source>
        <dbReference type="ARBA" id="ARBA00023212"/>
    </source>
</evidence>
<evidence type="ECO:0000256" key="19">
    <source>
        <dbReference type="SAM" id="MobiDB-lite"/>
    </source>
</evidence>
<proteinExistence type="inferred from homology"/>
<dbReference type="InterPro" id="IPR001715">
    <property type="entry name" value="CH_dom"/>
</dbReference>
<dbReference type="FunFam" id="1.10.418.10:FF:000004">
    <property type="entry name" value="Spectrin beta chain"/>
    <property type="match status" value="1"/>
</dbReference>
<evidence type="ECO:0000256" key="15">
    <source>
        <dbReference type="ARBA" id="ARBA00037833"/>
    </source>
</evidence>
<keyword evidence="9" id="KW-0677">Repeat</keyword>
<keyword evidence="18" id="KW-0175">Coiled coil</keyword>
<dbReference type="CDD" id="cd21248">
    <property type="entry name" value="CH_SPTB_like_rpt2"/>
    <property type="match status" value="1"/>
</dbReference>
<dbReference type="Gene3D" id="1.20.58.60">
    <property type="match status" value="12"/>
</dbReference>
<organism evidence="21 22">
    <name type="scientific">Tursiops truncatus</name>
    <name type="common">Atlantic bottle-nosed dolphin</name>
    <name type="synonym">Delphinus truncatus</name>
    <dbReference type="NCBI Taxonomy" id="9739"/>
    <lineage>
        <taxon>Eukaryota</taxon>
        <taxon>Metazoa</taxon>
        <taxon>Chordata</taxon>
        <taxon>Craniata</taxon>
        <taxon>Vertebrata</taxon>
        <taxon>Euteleostomi</taxon>
        <taxon>Mammalia</taxon>
        <taxon>Eutheria</taxon>
        <taxon>Laurasiatheria</taxon>
        <taxon>Artiodactyla</taxon>
        <taxon>Whippomorpha</taxon>
        <taxon>Cetacea</taxon>
        <taxon>Odontoceti</taxon>
        <taxon>Delphinidae</taxon>
        <taxon>Tursiops</taxon>
    </lineage>
</organism>
<dbReference type="GO" id="GO:0051693">
    <property type="term" value="P:actin filament capping"/>
    <property type="evidence" value="ECO:0007669"/>
    <property type="project" value="UniProtKB-UniRule"/>
</dbReference>
<evidence type="ECO:0000256" key="3">
    <source>
        <dbReference type="ARBA" id="ARBA00004514"/>
    </source>
</evidence>
<dbReference type="OrthoDB" id="5865767at2759"/>
<evidence type="ECO:0000256" key="9">
    <source>
        <dbReference type="ARBA" id="ARBA00022737"/>
    </source>
</evidence>
<keyword evidence="12" id="KW-0325">Glycoprotein</keyword>
<feature type="coiled-coil region" evidence="18">
    <location>
        <begin position="444"/>
        <end position="478"/>
    </location>
</feature>
<dbReference type="InterPro" id="IPR001589">
    <property type="entry name" value="Actinin_actin-bd_CS"/>
</dbReference>
<evidence type="ECO:0000256" key="12">
    <source>
        <dbReference type="ARBA" id="ARBA00023180"/>
    </source>
</evidence>
<keyword evidence="5 17" id="KW-0117">Actin capping</keyword>
<dbReference type="SUPFAM" id="SSF46966">
    <property type="entry name" value="Spectrin repeat"/>
    <property type="match status" value="13"/>
</dbReference>
<dbReference type="FunFam" id="1.20.58.60:FF:000099">
    <property type="entry name" value="Spectrin beta chain"/>
    <property type="match status" value="1"/>
</dbReference>
<accession>A0A2U4BYD4</accession>
<dbReference type="FunFam" id="1.20.58.60:FF:000153">
    <property type="entry name" value="Spectrin beta chain"/>
    <property type="match status" value="1"/>
</dbReference>
<sequence>MELQRTASISGPLSPAYTGQVPYNYNQLEGRFKQLQDEREAVQKKTFTKWVNSHLARVSCRITDLYADLRDGRMLIKLLEVLSGERLPKPTKGRMRIHCLENVDKALQFLKEQRVHLENMGSHDIVDGNHRLTLGLIWTIILRFQIQDISVETEDNKEKKSAKDALLLWCQMKTAGYPNVNIHNFTTSWRDGMAFNALIHKHRPDLIDFDKLKKSNAHYNLQNAFNLAEQHLGLTKLLDPEDISVDHPDEKSIITYVVTYYHYFSKMKALAVEGKRIGKVLDNAIETEKMIEKYESLASDLLEWIEQTIIILNNRKFANSLVGVQQQLQAFNTYRTVEKPPKFTEKGNLEVLLFTIQSKMRANNQKVYMPREGKLISDINKAWERLEKAEHERELALRNELIRQEKLEQLARRFDRKAAMRETWLSENQRLVSQDNFGFDLPAVEAATKKHEAIETDIAAYEERVQAVVAVARELEAENYHDIKRIAARKDNVIRLWEYLLELLRARRQRLEMNLGLQKIFQEMLYIMDWMDEMKVLLLSQDYGKHLLGVEDLLQKHALVEADIGIQAERVRGVNASAQKFATDGEGYKPCDPQVIRDRVAHMEFCYQELCQLAAERRARLEESRRLWKFFWEMAEEEGWIREKEKILSSDDYGKDLTSVVRLLSKHRAFEDEMSGRSGHFEQAIKEGEDMIAEEHFGSEKIRERIAYIREQWAHLEQLSAIRKKRLEEASLLHQFQADADDIDAWMLDILKIVSSSDVGHDEYSTQSLVKKHKDVAEEIANYRPTIDSLHEQAGALPQEHAESPDVQGRLAGIEERYKEVAELTRLRKQALQDTLALYKMFSEAGACELWIDEKEQWLDNMQIPEKLEDLEVIQHRFESLEPEMNNQASRVAVVNQIARQLMHSGHPSEKEIKAQQDKLNTRWSQFRELVDRKKDALLSALSIQNYHLECNETKSWIREKTKVIESTQDLGNDLAGVMALQRKLTGMERDLVAIEAKLSDLQKEAEKLESEHPDQAQAILSRLAEISDVWEEMKTTLKNREASLGEASKLQQFLRDLDDFQSWLSRTQTAIASEDMPNTLTEAEKLLTQHENIKNEIDNYEEDYQKMRDMGEMVTQGQTDAQYMFLRQRLQALDTGWNELHKMWENRQNLLSQSHAYQQFLRDTKQAEAFLNNQEYVLAHTEMPTTLEGAEAAIKKQEDFMTTMDANEEKINAVVETGRRLVSDGNISSDRIQEKVDSIDDRHRKNREAASELLMRLKDNRDLQKFLQDCQELSLWINEKMLTAQDMSYDEARNLHSKWLKHQAFMAELASNKEWLDKIEKEGMQLISEKPETEAVVKEKLTGLHKMWEVLESTTQTKAQRLFDANRAELFTQSCADLDKWLHGLESQIQSDDYGKDLTSVNILLKKQQMLENQMEVRKKEIEELQSQAQALSQEGKSTDEVDSKRLTVQTKFMALLEPLNERKQNLLASREIHQFNRDVEDEILWVGERMPLATSTDHGHNLQTVQLLIKKNQTLQKEIQGHQPRIDDIFERSQNIVTDSSLNAEAIRQRLADLKQLWGLLIEETEKRHRRLEEAHKAQQYYFDAAEAEAWMSEQELYMMSEEKAKDEQSAVSMLKKHQILEQAVEDYAETVHQLSKTSRALVADSHPESERISMRQSKVDKLYAGLKDLAEERRGKLDERHRLFQLNREVDDLEQWIAEREVVAGSHELGQDYEHVTMLQERFREFARDTGNIGQERVDTVNHMADELINSGHSDAATIAEWKDGLNEAWADLLELIDTRTQILAASYELHKFYHDAKEIFGRIQDKHKKLPEELGRDQNTVETLQRMHTTFEHDIQALGTQVRQLQEDAARLQAAYAGDKAEDIQKRENEVLEAWKALLDACEGRRVRLVDTGDKFRFFSMVRDLMLWMEDVIRQIEAQEKPRDVSSVELLMNNHQGIKAEIDARNDSFTTCIELGKSLLARKHYASEEIKEKLLQLTEKRKEMIDKWEDRWEWLRLILEVHQFSRDASVAEAWLLGQEPYLSSREIGQSVDEVEKLIKRHEAFEKSAATWDERFSALERLTTLELLEVRRQQEEEERKRRPPSPEPSSKVSEETESQQQWDASKGEQVSQNGLPAEQGSPRVSYRSQTYQNYKNFNSRRTASDQPWSGL</sequence>
<dbReference type="Gene3D" id="1.10.418.10">
    <property type="entry name" value="Calponin-like domain"/>
    <property type="match status" value="2"/>
</dbReference>
<gene>
    <name evidence="22" type="primary">SPTBN1</name>
</gene>
<keyword evidence="21" id="KW-1185">Reference proteome</keyword>
<evidence type="ECO:0000256" key="16">
    <source>
        <dbReference type="ARBA" id="ARBA00053223"/>
    </source>
</evidence>
<feature type="coiled-coil region" evidence="18">
    <location>
        <begin position="1084"/>
        <end position="1111"/>
    </location>
</feature>
<evidence type="ECO:0000256" key="1">
    <source>
        <dbReference type="ARBA" id="ARBA00004245"/>
    </source>
</evidence>
<dbReference type="FunFam" id="1.20.58.60:FF:000158">
    <property type="entry name" value="Spectrin beta chain"/>
    <property type="match status" value="1"/>
</dbReference>
<comment type="function">
    <text evidence="16">Fodrin, which seems to be involved in secretion, interacts with calmodulin in a calcium-dependent manner and is thus candidate for the calcium-dependent movement of the cytoskeleton at the membrane. Plays a critical role in central nervous system development and function.</text>
</comment>
<evidence type="ECO:0000256" key="13">
    <source>
        <dbReference type="ARBA" id="ARBA00023203"/>
    </source>
</evidence>
<dbReference type="PANTHER" id="PTHR11915">
    <property type="entry name" value="SPECTRIN/FILAMIN RELATED CYTOSKELETAL PROTEIN"/>
    <property type="match status" value="1"/>
</dbReference>
<keyword evidence="13 17" id="KW-0009">Actin-binding</keyword>
<dbReference type="InterPro" id="IPR036872">
    <property type="entry name" value="CH_dom_sf"/>
</dbReference>
<dbReference type="GO" id="GO:0005829">
    <property type="term" value="C:cytosol"/>
    <property type="evidence" value="ECO:0007669"/>
    <property type="project" value="UniProtKB-SubCell"/>
</dbReference>
<evidence type="ECO:0000256" key="10">
    <source>
        <dbReference type="ARBA" id="ARBA00022860"/>
    </source>
</evidence>
<dbReference type="GO" id="GO:0003779">
    <property type="term" value="F:actin binding"/>
    <property type="evidence" value="ECO:0007669"/>
    <property type="project" value="UniProtKB-KW"/>
</dbReference>
<dbReference type="GO" id="GO:0021556">
    <property type="term" value="P:central nervous system formation"/>
    <property type="evidence" value="ECO:0007669"/>
    <property type="project" value="UniProtKB-ARBA"/>
</dbReference>
<dbReference type="FunFam" id="1.20.58.60:FF:000083">
    <property type="entry name" value="Spectrin beta chain"/>
    <property type="match status" value="1"/>
</dbReference>
<dbReference type="GO" id="GO:0031430">
    <property type="term" value="C:M band"/>
    <property type="evidence" value="ECO:0007669"/>
    <property type="project" value="UniProtKB-SubCell"/>
</dbReference>
<evidence type="ECO:0000256" key="4">
    <source>
        <dbReference type="ARBA" id="ARBA00006826"/>
    </source>
</evidence>
<dbReference type="SMART" id="SM00033">
    <property type="entry name" value="CH"/>
    <property type="match status" value="2"/>
</dbReference>
<dbReference type="RefSeq" id="XP_019798222.1">
    <property type="nucleotide sequence ID" value="XM_019942663.2"/>
</dbReference>
<feature type="coiled-coil region" evidence="18">
    <location>
        <begin position="1409"/>
        <end position="1443"/>
    </location>
</feature>
<dbReference type="FunFam" id="1.20.58.60:FF:000033">
    <property type="entry name" value="Spectrin beta chain"/>
    <property type="match status" value="1"/>
</dbReference>
<evidence type="ECO:0000256" key="2">
    <source>
        <dbReference type="ARBA" id="ARBA00004413"/>
    </source>
</evidence>
<dbReference type="GO" id="GO:0008091">
    <property type="term" value="C:spectrin"/>
    <property type="evidence" value="ECO:0007669"/>
    <property type="project" value="InterPro"/>
</dbReference>
<dbReference type="InterPro" id="IPR018159">
    <property type="entry name" value="Spectrin/alpha-actinin"/>
</dbReference>
<dbReference type="PROSITE" id="PS50021">
    <property type="entry name" value="CH"/>
    <property type="match status" value="2"/>
</dbReference>
<dbReference type="CDD" id="cd00176">
    <property type="entry name" value="SPEC"/>
    <property type="match status" value="8"/>
</dbReference>
<keyword evidence="7 17" id="KW-0963">Cytoplasm</keyword>
<name>A0A2U4BYD4_TURTR</name>
<dbReference type="PIRSF" id="PIRSF002297">
    <property type="entry name" value="Spectrin_beta_subunit"/>
    <property type="match status" value="1"/>
</dbReference>
<keyword evidence="10" id="KW-0112">Calmodulin-binding</keyword>
<keyword evidence="11" id="KW-0472">Membrane</keyword>
<dbReference type="InterPro" id="IPR016343">
    <property type="entry name" value="Spectrin_bsu"/>
</dbReference>
<dbReference type="Proteomes" id="UP000245320">
    <property type="component" value="Chromosome 14"/>
</dbReference>
<dbReference type="CDD" id="cd21246">
    <property type="entry name" value="CH_SPTB-like_rpt1"/>
    <property type="match status" value="1"/>
</dbReference>
<protein>
    <recommendedName>
        <fullName evidence="17">Spectrin beta chain</fullName>
    </recommendedName>
</protein>
<evidence type="ECO:0000256" key="18">
    <source>
        <dbReference type="SAM" id="Coils"/>
    </source>
</evidence>
<evidence type="ECO:0000313" key="22">
    <source>
        <dbReference type="RefSeq" id="XP_019798222.1"/>
    </source>
</evidence>
<comment type="similarity">
    <text evidence="4 17">Belongs to the spectrin family.</text>
</comment>
<dbReference type="SUPFAM" id="SSF47576">
    <property type="entry name" value="Calponin-homology domain, CH-domain"/>
    <property type="match status" value="1"/>
</dbReference>
<comment type="subcellular location">
    <subcellularLocation>
        <location evidence="2">Cell membrane</location>
        <topology evidence="2">Peripheral membrane protein</topology>
        <orientation evidence="2">Cytoplasmic side</orientation>
    </subcellularLocation>
    <subcellularLocation>
        <location evidence="1">Cytoplasm</location>
        <location evidence="1">Cytoskeleton</location>
    </subcellularLocation>
    <subcellularLocation>
        <location evidence="3">Cytoplasm</location>
        <location evidence="3">Cytosol</location>
    </subcellularLocation>
    <subcellularLocation>
        <location evidence="15">Cytoplasm</location>
        <location evidence="15">Myofibril</location>
        <location evidence="15">Sarcomere</location>
        <location evidence="15">M line</location>
    </subcellularLocation>
</comment>
<dbReference type="FunFam" id="1.20.58.60:FF:000019">
    <property type="entry name" value="Spectrin beta chain"/>
    <property type="match status" value="1"/>
</dbReference>
<evidence type="ECO:0000256" key="5">
    <source>
        <dbReference type="ARBA" id="ARBA00022467"/>
    </source>
</evidence>
<dbReference type="FunFam" id="1.20.58.60:FF:000028">
    <property type="entry name" value="Spectrin beta chain"/>
    <property type="match status" value="1"/>
</dbReference>
<evidence type="ECO:0000256" key="17">
    <source>
        <dbReference type="PIRNR" id="PIRNR002297"/>
    </source>
</evidence>
<evidence type="ECO:0000313" key="21">
    <source>
        <dbReference type="Proteomes" id="UP000245320"/>
    </source>
</evidence>
<dbReference type="InterPro" id="IPR002017">
    <property type="entry name" value="Spectrin_repeat"/>
</dbReference>
<feature type="domain" description="Calponin-homology (CH)" evidence="20">
    <location>
        <begin position="160"/>
        <end position="265"/>
    </location>
</feature>
<dbReference type="PROSITE" id="PS00020">
    <property type="entry name" value="ACTININ_2"/>
    <property type="match status" value="1"/>
</dbReference>
<dbReference type="FunFam" id="1.20.58.60:FF:000018">
    <property type="entry name" value="Spectrin beta chain"/>
    <property type="match status" value="1"/>
</dbReference>
<dbReference type="CTD" id="6711"/>
<evidence type="ECO:0000259" key="20">
    <source>
        <dbReference type="PROSITE" id="PS50021"/>
    </source>
</evidence>
<dbReference type="FunFam" id="1.20.58.60:FF:000105">
    <property type="entry name" value="Spectrin beta chain"/>
    <property type="match status" value="1"/>
</dbReference>
<evidence type="ECO:0000256" key="7">
    <source>
        <dbReference type="ARBA" id="ARBA00022490"/>
    </source>
</evidence>
<feature type="coiled-coil region" evidence="18">
    <location>
        <begin position="1839"/>
        <end position="1866"/>
    </location>
</feature>